<comment type="caution">
    <text evidence="3">The sequence shown here is derived from an EMBL/GenBank/DDBJ whole genome shotgun (WGS) entry which is preliminary data.</text>
</comment>
<dbReference type="CDD" id="cd02209">
    <property type="entry name" value="cupin_XRE_C"/>
    <property type="match status" value="1"/>
</dbReference>
<evidence type="ECO:0000313" key="4">
    <source>
        <dbReference type="Proteomes" id="UP001183176"/>
    </source>
</evidence>
<dbReference type="InterPro" id="IPR011051">
    <property type="entry name" value="RmlC_Cupin_sf"/>
</dbReference>
<name>A0ABU2JGF0_9ACTN</name>
<evidence type="ECO:0000259" key="2">
    <source>
        <dbReference type="PROSITE" id="PS50943"/>
    </source>
</evidence>
<gene>
    <name evidence="3" type="ORF">RM423_19420</name>
</gene>
<evidence type="ECO:0000256" key="1">
    <source>
        <dbReference type="ARBA" id="ARBA00023125"/>
    </source>
</evidence>
<sequence length="226" mass="24216">MKQADGLHLHLSFRTTVGSKVRAFDMTNPRGPLTAGTALVGGNRKRLRTASGLSLAALAAASGVAKGTISELECGRGNPTVETLFARAYALEATLADLVNDPPQDEAQIVRAVDRPFVSGSPLDARLLHRSQLSDRVLEVYELLVHPQAEQRAKAHRHGVREHVYLVHGDLLVGPAAKPLSLTAGDYAHYKADTDHIYRSQGGGRAVLTMIVPEPARSLLNNPRGG</sequence>
<feature type="domain" description="HTH cro/C1-type" evidence="2">
    <location>
        <begin position="45"/>
        <end position="98"/>
    </location>
</feature>
<dbReference type="PROSITE" id="PS50943">
    <property type="entry name" value="HTH_CROC1"/>
    <property type="match status" value="1"/>
</dbReference>
<keyword evidence="4" id="KW-1185">Reference proteome</keyword>
<dbReference type="Proteomes" id="UP001183176">
    <property type="component" value="Unassembled WGS sequence"/>
</dbReference>
<dbReference type="Gene3D" id="2.60.120.10">
    <property type="entry name" value="Jelly Rolls"/>
    <property type="match status" value="1"/>
</dbReference>
<dbReference type="InterPro" id="IPR050807">
    <property type="entry name" value="TransReg_Diox_bact_type"/>
</dbReference>
<evidence type="ECO:0000313" key="3">
    <source>
        <dbReference type="EMBL" id="MDT0263554.1"/>
    </source>
</evidence>
<accession>A0ABU2JGF0</accession>
<protein>
    <submittedName>
        <fullName evidence="3">Cupin domain-containing protein</fullName>
    </submittedName>
</protein>
<dbReference type="Pfam" id="PF01381">
    <property type="entry name" value="HTH_3"/>
    <property type="match status" value="1"/>
</dbReference>
<organism evidence="3 4">
    <name type="scientific">Jatrophihabitans lederbergiae</name>
    <dbReference type="NCBI Taxonomy" id="3075547"/>
    <lineage>
        <taxon>Bacteria</taxon>
        <taxon>Bacillati</taxon>
        <taxon>Actinomycetota</taxon>
        <taxon>Actinomycetes</taxon>
        <taxon>Jatrophihabitantales</taxon>
        <taxon>Jatrophihabitantaceae</taxon>
        <taxon>Jatrophihabitans</taxon>
    </lineage>
</organism>
<dbReference type="RefSeq" id="WP_311424700.1">
    <property type="nucleotide sequence ID" value="NZ_JAVREH010000043.1"/>
</dbReference>
<dbReference type="Gene3D" id="1.10.260.40">
    <property type="entry name" value="lambda repressor-like DNA-binding domains"/>
    <property type="match status" value="1"/>
</dbReference>
<dbReference type="SMART" id="SM00530">
    <property type="entry name" value="HTH_XRE"/>
    <property type="match status" value="1"/>
</dbReference>
<dbReference type="InterPro" id="IPR014710">
    <property type="entry name" value="RmlC-like_jellyroll"/>
</dbReference>
<dbReference type="EMBL" id="JAVREH010000043">
    <property type="protein sequence ID" value="MDT0263554.1"/>
    <property type="molecule type" value="Genomic_DNA"/>
</dbReference>
<proteinExistence type="predicted"/>
<dbReference type="PANTHER" id="PTHR46797">
    <property type="entry name" value="HTH-TYPE TRANSCRIPTIONAL REGULATOR"/>
    <property type="match status" value="1"/>
</dbReference>
<dbReference type="InterPro" id="IPR010982">
    <property type="entry name" value="Lambda_DNA-bd_dom_sf"/>
</dbReference>
<reference evidence="4" key="1">
    <citation type="submission" date="2023-07" db="EMBL/GenBank/DDBJ databases">
        <title>30 novel species of actinomycetes from the DSMZ collection.</title>
        <authorList>
            <person name="Nouioui I."/>
        </authorList>
    </citation>
    <scope>NUCLEOTIDE SEQUENCE [LARGE SCALE GENOMIC DNA]</scope>
    <source>
        <strain evidence="4">DSM 44399</strain>
    </source>
</reference>
<dbReference type="InterPro" id="IPR001387">
    <property type="entry name" value="Cro/C1-type_HTH"/>
</dbReference>
<dbReference type="SUPFAM" id="SSF51182">
    <property type="entry name" value="RmlC-like cupins"/>
    <property type="match status" value="1"/>
</dbReference>
<dbReference type="PANTHER" id="PTHR46797:SF1">
    <property type="entry name" value="METHYLPHOSPHONATE SYNTHASE"/>
    <property type="match status" value="1"/>
</dbReference>
<dbReference type="SUPFAM" id="SSF47413">
    <property type="entry name" value="lambda repressor-like DNA-binding domains"/>
    <property type="match status" value="1"/>
</dbReference>
<keyword evidence="1" id="KW-0238">DNA-binding</keyword>